<dbReference type="CDD" id="cd09620">
    <property type="entry name" value="CBM9_like_3"/>
    <property type="match status" value="1"/>
</dbReference>
<keyword evidence="1" id="KW-0732">Signal</keyword>
<sequence length="240" mass="27201">MLWFSSIAAVTAATFAIATAMPQAQKAASSYPEVPSLVVYQCPSMATISYSLSVPDREPFPRTEVGLCYDDVAGFLHINFTAFDEQYFYYDPDMGTNDGLYEYEVMEAFIYRGTNDPQTYLEFEVSPANVTWQAFVYNPSKTRETGAVFDHYFINDPIYDGFSAQTVLDRAGQTWNSYVQIPLGLFNIDSGEASGTDWRMNFFRIVESEDTFPNQTYGAWSPVPEPNFHMTPYLGEVHFD</sequence>
<evidence type="ECO:0000313" key="2">
    <source>
        <dbReference type="EMBL" id="ETS73085.1"/>
    </source>
</evidence>
<name>W3WGN2_PESFW</name>
<dbReference type="InParanoid" id="W3WGN2"/>
<dbReference type="OMA" id="YNPSKNR"/>
<dbReference type="Gene3D" id="2.60.40.1190">
    <property type="match status" value="1"/>
</dbReference>
<dbReference type="AlphaFoldDB" id="W3WGN2"/>
<dbReference type="KEGG" id="pfy:PFICI_15260"/>
<dbReference type="EMBL" id="KI912124">
    <property type="protein sequence ID" value="ETS73085.1"/>
    <property type="molecule type" value="Genomic_DNA"/>
</dbReference>
<gene>
    <name evidence="2" type="ORF">PFICI_15260</name>
</gene>
<evidence type="ECO:0000256" key="1">
    <source>
        <dbReference type="SAM" id="SignalP"/>
    </source>
</evidence>
<dbReference type="RefSeq" id="XP_007842032.1">
    <property type="nucleotide sequence ID" value="XM_007843841.1"/>
</dbReference>
<accession>W3WGN2</accession>
<dbReference type="Proteomes" id="UP000030651">
    <property type="component" value="Unassembled WGS sequence"/>
</dbReference>
<dbReference type="eggNOG" id="ENOG502S35E">
    <property type="taxonomic scope" value="Eukaryota"/>
</dbReference>
<dbReference type="HOGENOM" id="CLU_083103_0_0_1"/>
<feature type="chain" id="PRO_5004834626" description="Carbohydrate-binding domain-containing protein" evidence="1">
    <location>
        <begin position="21"/>
        <end position="240"/>
    </location>
</feature>
<reference evidence="3" key="1">
    <citation type="journal article" date="2015" name="BMC Genomics">
        <title>Genomic and transcriptomic analysis of the endophytic fungus Pestalotiopsis fici reveals its lifestyle and high potential for synthesis of natural products.</title>
        <authorList>
            <person name="Wang X."/>
            <person name="Zhang X."/>
            <person name="Liu L."/>
            <person name="Xiang M."/>
            <person name="Wang W."/>
            <person name="Sun X."/>
            <person name="Che Y."/>
            <person name="Guo L."/>
            <person name="Liu G."/>
            <person name="Guo L."/>
            <person name="Wang C."/>
            <person name="Yin W.B."/>
            <person name="Stadler M."/>
            <person name="Zhang X."/>
            <person name="Liu X."/>
        </authorList>
    </citation>
    <scope>NUCLEOTIDE SEQUENCE [LARGE SCALE GENOMIC DNA]</scope>
    <source>
        <strain evidence="3">W106-1 / CGMCC3.15140</strain>
    </source>
</reference>
<evidence type="ECO:0008006" key="4">
    <source>
        <dbReference type="Google" id="ProtNLM"/>
    </source>
</evidence>
<proteinExistence type="predicted"/>
<evidence type="ECO:0000313" key="3">
    <source>
        <dbReference type="Proteomes" id="UP000030651"/>
    </source>
</evidence>
<dbReference type="OrthoDB" id="61321at2759"/>
<dbReference type="SUPFAM" id="SSF49344">
    <property type="entry name" value="CBD9-like"/>
    <property type="match status" value="1"/>
</dbReference>
<keyword evidence="3" id="KW-1185">Reference proteome</keyword>
<organism evidence="2 3">
    <name type="scientific">Pestalotiopsis fici (strain W106-1 / CGMCC3.15140)</name>
    <dbReference type="NCBI Taxonomy" id="1229662"/>
    <lineage>
        <taxon>Eukaryota</taxon>
        <taxon>Fungi</taxon>
        <taxon>Dikarya</taxon>
        <taxon>Ascomycota</taxon>
        <taxon>Pezizomycotina</taxon>
        <taxon>Sordariomycetes</taxon>
        <taxon>Xylariomycetidae</taxon>
        <taxon>Amphisphaeriales</taxon>
        <taxon>Sporocadaceae</taxon>
        <taxon>Pestalotiopsis</taxon>
    </lineage>
</organism>
<feature type="signal peptide" evidence="1">
    <location>
        <begin position="1"/>
        <end position="20"/>
    </location>
</feature>
<protein>
    <recommendedName>
        <fullName evidence="4">Carbohydrate-binding domain-containing protein</fullName>
    </recommendedName>
</protein>
<dbReference type="GeneID" id="19280273"/>